<dbReference type="Proteomes" id="UP000002707">
    <property type="component" value="Chromosome"/>
</dbReference>
<dbReference type="HOGENOM" id="CLU_1452370_0_0_9"/>
<reference evidence="3" key="1">
    <citation type="journal article" date="2005" name="Nat. Biotechnol.">
        <title>The complete genome sequence of the meat-borne lactic acid bacterium Lactobacillus sakei 23K.</title>
        <authorList>
            <person name="Chaillou S."/>
            <person name="Champomier-Verges M.-C."/>
            <person name="Cornet M."/>
            <person name="Crutz-Le Coq A.-M."/>
            <person name="Dudez A.-M."/>
            <person name="Martin V."/>
            <person name="Beaufils S."/>
            <person name="Darbon-Rongere E."/>
            <person name="Bossy R."/>
            <person name="Loux V."/>
            <person name="Zagorec M."/>
        </authorList>
    </citation>
    <scope>NUCLEOTIDE SEQUENCE [LARGE SCALE GENOMIC DNA]</scope>
    <source>
        <strain evidence="3">23K</strain>
    </source>
</reference>
<evidence type="ECO:0000313" key="2">
    <source>
        <dbReference type="EMBL" id="CAI54490.1"/>
    </source>
</evidence>
<dbReference type="AlphaFoldDB" id="Q38Z87"/>
<evidence type="ECO:0000313" key="3">
    <source>
        <dbReference type="Proteomes" id="UP000002707"/>
    </source>
</evidence>
<accession>Q38Z87</accession>
<dbReference type="KEGG" id="lsa:LCA_0193"/>
<keyword evidence="3" id="KW-1185">Reference proteome</keyword>
<gene>
    <name evidence="2" type="ordered locus">LCA_0193</name>
</gene>
<keyword evidence="1" id="KW-0472">Membrane</keyword>
<proteinExistence type="predicted"/>
<keyword evidence="1" id="KW-1133">Transmembrane helix</keyword>
<protein>
    <recommendedName>
        <fullName evidence="4">DUF3592 domain-containing protein</fullName>
    </recommendedName>
</protein>
<dbReference type="RefSeq" id="WP_011373903.1">
    <property type="nucleotide sequence ID" value="NC_007576.1"/>
</dbReference>
<feature type="transmembrane region" description="Helical" evidence="1">
    <location>
        <begin position="65"/>
        <end position="86"/>
    </location>
</feature>
<name>Q38Z87_LATSS</name>
<evidence type="ECO:0008006" key="4">
    <source>
        <dbReference type="Google" id="ProtNLM"/>
    </source>
</evidence>
<feature type="transmembrane region" description="Helical" evidence="1">
    <location>
        <begin position="15"/>
        <end position="37"/>
    </location>
</feature>
<sequence>MFRHKQKQIFYNFKWLGYLALTAGVILVTIGMLIQLIPIGEAQFHITINGVEQPYTIENVTKMRLLFLGIMGGLGGLFLITALIIIGRSRHRAKLIGMLKQSGEKVMAEVIDYAPSQVRINNQPARYLVCTYQNMTGENLIFKSGLLRWNPISFLSDKKVIVYYDSRNSNRYFVDVDESMGKVVNL</sequence>
<organism evidence="2 3">
    <name type="scientific">Latilactobacillus sakei subsp. sakei (strain 23K)</name>
    <name type="common">Lactobacillus sakei subsp. sakei</name>
    <dbReference type="NCBI Taxonomy" id="314315"/>
    <lineage>
        <taxon>Bacteria</taxon>
        <taxon>Bacillati</taxon>
        <taxon>Bacillota</taxon>
        <taxon>Bacilli</taxon>
        <taxon>Lactobacillales</taxon>
        <taxon>Lactobacillaceae</taxon>
        <taxon>Latilactobacillus</taxon>
    </lineage>
</organism>
<dbReference type="EMBL" id="CR936503">
    <property type="protein sequence ID" value="CAI54490.1"/>
    <property type="molecule type" value="Genomic_DNA"/>
</dbReference>
<dbReference type="OrthoDB" id="2186632at2"/>
<evidence type="ECO:0000256" key="1">
    <source>
        <dbReference type="SAM" id="Phobius"/>
    </source>
</evidence>
<keyword evidence="1" id="KW-0812">Transmembrane</keyword>